<dbReference type="InterPro" id="IPR027417">
    <property type="entry name" value="P-loop_NTPase"/>
</dbReference>
<feature type="domain" description="Helicase/UvrB N-terminal" evidence="1">
    <location>
        <begin position="9"/>
        <end position="255"/>
    </location>
</feature>
<comment type="caution">
    <text evidence="2">The sequence shown here is derived from an EMBL/GenBank/DDBJ whole genome shotgun (WGS) entry which is preliminary data.</text>
</comment>
<dbReference type="Proteomes" id="UP001500936">
    <property type="component" value="Unassembled WGS sequence"/>
</dbReference>
<sequence>MYFRGTIVELKPYQAGVIRDLDRYLAYIQETHRYDVAYNHFWRDQVGDYDPLTGTGMRPYQNNIPGTPHVCVKVPTAGGKTFIAVNALRTLFDAYATERPKAVVWMVPWSNLLDQTVRNLSNPSHPYRQKLNSLFNHRVAVYQKKDLLQGANFSPAVVQQQLSIFVLSFGSLRATKKEDRKIFEENGALSTFASLYDSDQHLLADTDQTALINVIRSLTPVVVVDESHNAESELSVEMLRNLNPSFVLDLTATPKKNANIISYVPAIELKKEHMVKLPVIAYNHKDKTQVVESALNLQRQLEHLAKAERKAGGRYIRPIVLFQAQPKVGEDNTTFEKLKAQLLKLKIPEEQIKIKTATINELAGIDLMSPSCPVRYIITVNALKEGWDCPFAYILASLADRSSAVDIEQILGRVLRQPYVVRHTNDLLNVSYVLTASAKFNETLQSIIRGLESAGFSRNDYRAAGSPAAGEAQQTDSHPKPATQVLQSYLFPETAEPGNEEIEPEKIQFDATASLDEPVILAPSSALTSITQIAVEKNQAFDQQIKQQEAGELLPLLSELGDKVKTVAIKDDYAALVQTLSLPQFYLSVPPIGLFGEAERVLLNQEVLLKGFKLAEEDIKIDWDTVDSDLYKIDLEHTQGNQYRPVFLQIDNVQVKEVFVEYILSKPKAGQVKDLAHRLMQQIGDMYPIPDAQIRLYLERILSSFDAGRVKDLLAREYTYRDKIKKKIRALADQYAEEQFKKLLIVGKIMVEPGFTFKKAIVPGTLGKSLGKSLYEREGSMNNFEERVIAELAALPNVLFWHRNLSRGKGFAINGFKSNHYPDFILYTQKGTLIVLETKGDDRDNSDSAAKNRLGLTWADQANRNPATIGPADSGPANRKYTYFMVFETRRLDDTHTIAEVKELVSQL</sequence>
<protein>
    <submittedName>
        <fullName evidence="2">DEAD/DEAH box helicase family protein</fullName>
    </submittedName>
</protein>
<dbReference type="GO" id="GO:0004386">
    <property type="term" value="F:helicase activity"/>
    <property type="evidence" value="ECO:0007669"/>
    <property type="project" value="UniProtKB-KW"/>
</dbReference>
<keyword evidence="2" id="KW-0067">ATP-binding</keyword>
<evidence type="ECO:0000313" key="3">
    <source>
        <dbReference type="Proteomes" id="UP001500936"/>
    </source>
</evidence>
<keyword evidence="3" id="KW-1185">Reference proteome</keyword>
<name>A0ABP8KDX5_9BACT</name>
<dbReference type="Gene3D" id="3.40.50.300">
    <property type="entry name" value="P-loop containing nucleotide triphosphate hydrolases"/>
    <property type="match status" value="1"/>
</dbReference>
<dbReference type="EMBL" id="BAABHB010000003">
    <property type="protein sequence ID" value="GAA4404176.1"/>
    <property type="molecule type" value="Genomic_DNA"/>
</dbReference>
<dbReference type="SUPFAM" id="SSF52540">
    <property type="entry name" value="P-loop containing nucleoside triphosphate hydrolases"/>
    <property type="match status" value="1"/>
</dbReference>
<dbReference type="InterPro" id="IPR006935">
    <property type="entry name" value="Helicase/UvrB_N"/>
</dbReference>
<organism evidence="2 3">
    <name type="scientific">Nibrella viscosa</name>
    <dbReference type="NCBI Taxonomy" id="1084524"/>
    <lineage>
        <taxon>Bacteria</taxon>
        <taxon>Pseudomonadati</taxon>
        <taxon>Bacteroidota</taxon>
        <taxon>Cytophagia</taxon>
        <taxon>Cytophagales</taxon>
        <taxon>Spirosomataceae</taxon>
        <taxon>Nibrella</taxon>
    </lineage>
</organism>
<dbReference type="CDD" id="cd18785">
    <property type="entry name" value="SF2_C"/>
    <property type="match status" value="1"/>
</dbReference>
<evidence type="ECO:0000313" key="2">
    <source>
        <dbReference type="EMBL" id="GAA4404176.1"/>
    </source>
</evidence>
<dbReference type="Pfam" id="PF04851">
    <property type="entry name" value="ResIII"/>
    <property type="match status" value="1"/>
</dbReference>
<evidence type="ECO:0000259" key="1">
    <source>
        <dbReference type="Pfam" id="PF04851"/>
    </source>
</evidence>
<dbReference type="InterPro" id="IPR050742">
    <property type="entry name" value="Helicase_Restrict-Modif_Enz"/>
</dbReference>
<reference evidence="3" key="1">
    <citation type="journal article" date="2019" name="Int. J. Syst. Evol. Microbiol.">
        <title>The Global Catalogue of Microorganisms (GCM) 10K type strain sequencing project: providing services to taxonomists for standard genome sequencing and annotation.</title>
        <authorList>
            <consortium name="The Broad Institute Genomics Platform"/>
            <consortium name="The Broad Institute Genome Sequencing Center for Infectious Disease"/>
            <person name="Wu L."/>
            <person name="Ma J."/>
        </authorList>
    </citation>
    <scope>NUCLEOTIDE SEQUENCE [LARGE SCALE GENOMIC DNA]</scope>
    <source>
        <strain evidence="3">JCM 17925</strain>
    </source>
</reference>
<keyword evidence="2" id="KW-0378">Hydrolase</keyword>
<gene>
    <name evidence="2" type="ORF">GCM10023187_21140</name>
</gene>
<proteinExistence type="predicted"/>
<keyword evidence="2" id="KW-0547">Nucleotide-binding</keyword>
<keyword evidence="2" id="KW-0347">Helicase</keyword>
<dbReference type="PANTHER" id="PTHR47396:SF1">
    <property type="entry name" value="ATP-DEPENDENT HELICASE IRC3-RELATED"/>
    <property type="match status" value="1"/>
</dbReference>
<dbReference type="PANTHER" id="PTHR47396">
    <property type="entry name" value="TYPE I RESTRICTION ENZYME ECOKI R PROTEIN"/>
    <property type="match status" value="1"/>
</dbReference>
<accession>A0ABP8KDX5</accession>